<feature type="compositionally biased region" description="Basic and acidic residues" evidence="1">
    <location>
        <begin position="34"/>
        <end position="65"/>
    </location>
</feature>
<dbReference type="EMBL" id="OZ035830">
    <property type="protein sequence ID" value="CAL1613493.1"/>
    <property type="molecule type" value="Genomic_DNA"/>
</dbReference>
<organism evidence="2 3">
    <name type="scientific">Knipowitschia caucasica</name>
    <name type="common">Caucasian dwarf goby</name>
    <name type="synonym">Pomatoschistus caucasicus</name>
    <dbReference type="NCBI Taxonomy" id="637954"/>
    <lineage>
        <taxon>Eukaryota</taxon>
        <taxon>Metazoa</taxon>
        <taxon>Chordata</taxon>
        <taxon>Craniata</taxon>
        <taxon>Vertebrata</taxon>
        <taxon>Euteleostomi</taxon>
        <taxon>Actinopterygii</taxon>
        <taxon>Neopterygii</taxon>
        <taxon>Teleostei</taxon>
        <taxon>Neoteleostei</taxon>
        <taxon>Acanthomorphata</taxon>
        <taxon>Gobiaria</taxon>
        <taxon>Gobiiformes</taxon>
        <taxon>Gobioidei</taxon>
        <taxon>Gobiidae</taxon>
        <taxon>Gobiinae</taxon>
        <taxon>Knipowitschia</taxon>
    </lineage>
</organism>
<accession>A0AAV2MJ85</accession>
<reference evidence="2 3" key="1">
    <citation type="submission" date="2024-04" db="EMBL/GenBank/DDBJ databases">
        <authorList>
            <person name="Waldvogel A.-M."/>
            <person name="Schoenle A."/>
        </authorList>
    </citation>
    <scope>NUCLEOTIDE SEQUENCE [LARGE SCALE GENOMIC DNA]</scope>
</reference>
<feature type="region of interest" description="Disordered" evidence="1">
    <location>
        <begin position="34"/>
        <end position="78"/>
    </location>
</feature>
<dbReference type="AlphaFoldDB" id="A0AAV2MJ85"/>
<sequence>MKAGVKDGPSPSVFYELHPIITRSIWGMMYVNRRDHNGKDHKGKDHYRRDHNGKDHNERDRNRRDHSGRRMISAAHTE</sequence>
<dbReference type="Proteomes" id="UP001497482">
    <property type="component" value="Chromosome 8"/>
</dbReference>
<name>A0AAV2MJ85_KNICA</name>
<gene>
    <name evidence="2" type="ORF">KC01_LOCUS39697</name>
</gene>
<proteinExistence type="predicted"/>
<protein>
    <submittedName>
        <fullName evidence="2">Uncharacterized protein</fullName>
    </submittedName>
</protein>
<evidence type="ECO:0000313" key="3">
    <source>
        <dbReference type="Proteomes" id="UP001497482"/>
    </source>
</evidence>
<evidence type="ECO:0000313" key="2">
    <source>
        <dbReference type="EMBL" id="CAL1613493.1"/>
    </source>
</evidence>
<evidence type="ECO:0000256" key="1">
    <source>
        <dbReference type="SAM" id="MobiDB-lite"/>
    </source>
</evidence>
<keyword evidence="3" id="KW-1185">Reference proteome</keyword>